<dbReference type="KEGG" id="acy:Anacy_0569"/>
<evidence type="ECO:0000256" key="3">
    <source>
        <dbReference type="SAM" id="SignalP"/>
    </source>
</evidence>
<dbReference type="GO" id="GO:0030288">
    <property type="term" value="C:outer membrane-bounded periplasmic space"/>
    <property type="evidence" value="ECO:0007669"/>
    <property type="project" value="TreeGrafter"/>
</dbReference>
<dbReference type="Pfam" id="PF01520">
    <property type="entry name" value="Amidase_3"/>
    <property type="match status" value="1"/>
</dbReference>
<dbReference type="GO" id="GO:0008745">
    <property type="term" value="F:N-acetylmuramoyl-L-alanine amidase activity"/>
    <property type="evidence" value="ECO:0007669"/>
    <property type="project" value="InterPro"/>
</dbReference>
<accession>K9ZAD8</accession>
<dbReference type="Gene3D" id="3.40.630.40">
    <property type="entry name" value="Zn-dependent exopeptidases"/>
    <property type="match status" value="1"/>
</dbReference>
<dbReference type="SUPFAM" id="SSF53187">
    <property type="entry name" value="Zn-dependent exopeptidases"/>
    <property type="match status" value="1"/>
</dbReference>
<feature type="compositionally biased region" description="Low complexity" evidence="2">
    <location>
        <begin position="423"/>
        <end position="433"/>
    </location>
</feature>
<feature type="chain" id="PRO_5003938672" evidence="3">
    <location>
        <begin position="24"/>
        <end position="639"/>
    </location>
</feature>
<sequence length="639" mass="69761">MKLHWLIPSTFGTIFMLSSPAMAAKLESWRFDSNQNRLEINTSGAVQPQAQLIFNPTRLVIDLPNTEFGRSQLTQPVGGAIRAIRIGQFDKQTTRLVIELTPGYTLDPNLVKFTGASSSRWIVQLPNIEAEAAPASGYIGQQAAETPALIPPSSPFTPAASPRNIYNMVTTTPVTLPNQEIAANTTREVVQIENLRVTGDGFFIQTSGGNPQIQVNRSEDNRIINLDITGAALSSNLKQRDQLINRYGVNRIEFTQLSSKTPTVRMTLRVDSNSPDWRATSGGNRGFVLLPNRLSRVKENQPSISNAGANISDSPATIQSVELAGNGTQLVIRADQAVSATGNWDRSTGLFRITIPNAKLANRVTGPAFNANSPVLRVRLQPQANNTVLVFVQPASGVQIGELNQFGEKLLALQLQRSRQLTPPISLPPLSSTNNRQLPDPDITNSQIRSQPQPRLSVPRGKLLVVIDPGHGGKDPGAIGLGGLSEKDVILPIGKRVAAILEQNGVQAVMTRDADFFVELQGRVDIAKRVNATLFVSIHANAVDNRPDVNGLEVYYYDSGYGLAESVRKAILQDIGTIKDRGTRKARFYVLRKSSMPSILVETGYITGREDNLRLASSEYQNRMADAIARGILKYLQQR</sequence>
<dbReference type="RefSeq" id="WP_015212816.1">
    <property type="nucleotide sequence ID" value="NC_019771.1"/>
</dbReference>
<dbReference type="eggNOG" id="COG0860">
    <property type="taxonomic scope" value="Bacteria"/>
</dbReference>
<evidence type="ECO:0000259" key="4">
    <source>
        <dbReference type="SMART" id="SM00646"/>
    </source>
</evidence>
<dbReference type="SMART" id="SM00646">
    <property type="entry name" value="Ami_3"/>
    <property type="match status" value="1"/>
</dbReference>
<dbReference type="OrthoDB" id="9806267at2"/>
<keyword evidence="6" id="KW-1185">Reference proteome</keyword>
<dbReference type="InterPro" id="IPR050695">
    <property type="entry name" value="N-acetylmuramoyl_amidase_3"/>
</dbReference>
<dbReference type="PANTHER" id="PTHR30404:SF0">
    <property type="entry name" value="N-ACETYLMURAMOYL-L-ALANINE AMIDASE AMIC"/>
    <property type="match status" value="1"/>
</dbReference>
<name>K9ZAD8_ANACC</name>
<organism evidence="5 6">
    <name type="scientific">Anabaena cylindrica (strain ATCC 27899 / PCC 7122)</name>
    <dbReference type="NCBI Taxonomy" id="272123"/>
    <lineage>
        <taxon>Bacteria</taxon>
        <taxon>Bacillati</taxon>
        <taxon>Cyanobacteriota</taxon>
        <taxon>Cyanophyceae</taxon>
        <taxon>Nostocales</taxon>
        <taxon>Nostocaceae</taxon>
        <taxon>Anabaena</taxon>
    </lineage>
</organism>
<dbReference type="Pfam" id="PF11741">
    <property type="entry name" value="AMIN"/>
    <property type="match status" value="2"/>
</dbReference>
<evidence type="ECO:0000313" key="6">
    <source>
        <dbReference type="Proteomes" id="UP000010474"/>
    </source>
</evidence>
<reference evidence="6" key="1">
    <citation type="journal article" date="2013" name="Proc. Natl. Acad. Sci. U.S.A.">
        <title>Improving the coverage of the cyanobacterial phylum using diversity-driven genome sequencing.</title>
        <authorList>
            <person name="Shih P.M."/>
            <person name="Wu D."/>
            <person name="Latifi A."/>
            <person name="Axen S.D."/>
            <person name="Fewer D.P."/>
            <person name="Talla E."/>
            <person name="Calteau A."/>
            <person name="Cai F."/>
            <person name="Tandeau de Marsac N."/>
            <person name="Rippka R."/>
            <person name="Herdman M."/>
            <person name="Sivonen K."/>
            <person name="Coursin T."/>
            <person name="Laurent T."/>
            <person name="Goodwin L."/>
            <person name="Nolan M."/>
            <person name="Davenport K.W."/>
            <person name="Han C.S."/>
            <person name="Rubin E.M."/>
            <person name="Eisen J.A."/>
            <person name="Woyke T."/>
            <person name="Gugger M."/>
            <person name="Kerfeld C.A."/>
        </authorList>
    </citation>
    <scope>NUCLEOTIDE SEQUENCE [LARGE SCALE GENOMIC DNA]</scope>
    <source>
        <strain evidence="6">ATCC 27899 / PCC 7122</strain>
    </source>
</reference>
<gene>
    <name evidence="5" type="ordered locus">Anacy_0569</name>
</gene>
<dbReference type="Proteomes" id="UP000010474">
    <property type="component" value="Chromosome"/>
</dbReference>
<feature type="domain" description="MurNAc-LAA" evidence="4">
    <location>
        <begin position="524"/>
        <end position="633"/>
    </location>
</feature>
<keyword evidence="3" id="KW-0732">Signal</keyword>
<feature type="signal peptide" evidence="3">
    <location>
        <begin position="1"/>
        <end position="23"/>
    </location>
</feature>
<proteinExistence type="predicted"/>
<dbReference type="CDD" id="cd02696">
    <property type="entry name" value="MurNAc-LAA"/>
    <property type="match status" value="1"/>
</dbReference>
<dbReference type="InterPro" id="IPR002508">
    <property type="entry name" value="MurNAc-LAA_cat"/>
</dbReference>
<dbReference type="STRING" id="272123.Anacy_0569"/>
<evidence type="ECO:0000313" key="5">
    <source>
        <dbReference type="EMBL" id="AFZ56163.1"/>
    </source>
</evidence>
<keyword evidence="1 5" id="KW-0378">Hydrolase</keyword>
<dbReference type="PANTHER" id="PTHR30404">
    <property type="entry name" value="N-ACETYLMURAMOYL-L-ALANINE AMIDASE"/>
    <property type="match status" value="1"/>
</dbReference>
<dbReference type="GO" id="GO:0009253">
    <property type="term" value="P:peptidoglycan catabolic process"/>
    <property type="evidence" value="ECO:0007669"/>
    <property type="project" value="InterPro"/>
</dbReference>
<dbReference type="AlphaFoldDB" id="K9ZAD8"/>
<dbReference type="EMBL" id="CP003659">
    <property type="protein sequence ID" value="AFZ56163.1"/>
    <property type="molecule type" value="Genomic_DNA"/>
</dbReference>
<dbReference type="PATRIC" id="fig|272123.3.peg.620"/>
<evidence type="ECO:0000256" key="2">
    <source>
        <dbReference type="SAM" id="MobiDB-lite"/>
    </source>
</evidence>
<dbReference type="Gene3D" id="2.60.40.3500">
    <property type="match status" value="1"/>
</dbReference>
<feature type="region of interest" description="Disordered" evidence="2">
    <location>
        <begin position="423"/>
        <end position="456"/>
    </location>
</feature>
<evidence type="ECO:0000256" key="1">
    <source>
        <dbReference type="ARBA" id="ARBA00022801"/>
    </source>
</evidence>
<dbReference type="InterPro" id="IPR021731">
    <property type="entry name" value="AMIN_dom"/>
</dbReference>
<feature type="compositionally biased region" description="Polar residues" evidence="2">
    <location>
        <begin position="443"/>
        <end position="454"/>
    </location>
</feature>
<dbReference type="HOGENOM" id="CLU_456943_0_0_3"/>
<protein>
    <submittedName>
        <fullName evidence="5">Cell wall hydrolase/autolysin</fullName>
    </submittedName>
</protein>